<dbReference type="InterPro" id="IPR006764">
    <property type="entry name" value="SAM_dep_MeTrfase_SAV2177_type"/>
</dbReference>
<dbReference type="Proteomes" id="UP001597045">
    <property type="component" value="Unassembled WGS sequence"/>
</dbReference>
<evidence type="ECO:0000313" key="3">
    <source>
        <dbReference type="Proteomes" id="UP001597045"/>
    </source>
</evidence>
<protein>
    <submittedName>
        <fullName evidence="2">SAM-dependent methyltransferase</fullName>
        <ecNumber evidence="2">2.1.1.-</ecNumber>
    </submittedName>
</protein>
<reference evidence="3" key="1">
    <citation type="journal article" date="2019" name="Int. J. Syst. Evol. Microbiol.">
        <title>The Global Catalogue of Microorganisms (GCM) 10K type strain sequencing project: providing services to taxonomists for standard genome sequencing and annotation.</title>
        <authorList>
            <consortium name="The Broad Institute Genomics Platform"/>
            <consortium name="The Broad Institute Genome Sequencing Center for Infectious Disease"/>
            <person name="Wu L."/>
            <person name="Ma J."/>
        </authorList>
    </citation>
    <scope>NUCLEOTIDE SEQUENCE [LARGE SCALE GENOMIC DNA]</scope>
    <source>
        <strain evidence="3">JCM 31486</strain>
    </source>
</reference>
<sequence>LMVGHFLPPDRDPAGAFQWYRKALAPGSYLAVSHLASDLAPVNSAGIVETLRRHQIEVFPRTRAEVSALVLGDDFEWVAPEQFPLEPATPELVTTSRWRPDHGDSYPANPDEDGLYAGVARKPS</sequence>
<accession>A0ABW3MTA3</accession>
<dbReference type="EC" id="2.1.1.-" evidence="2"/>
<dbReference type="SUPFAM" id="SSF53335">
    <property type="entry name" value="S-adenosyl-L-methionine-dependent methyltransferases"/>
    <property type="match status" value="1"/>
</dbReference>
<dbReference type="Gene3D" id="3.40.50.150">
    <property type="entry name" value="Vaccinia Virus protein VP39"/>
    <property type="match status" value="1"/>
</dbReference>
<feature type="non-terminal residue" evidence="2">
    <location>
        <position position="1"/>
    </location>
</feature>
<keyword evidence="3" id="KW-1185">Reference proteome</keyword>
<gene>
    <name evidence="2" type="ORF">ACFQ1S_46120</name>
</gene>
<proteinExistence type="predicted"/>
<dbReference type="Pfam" id="PF04672">
    <property type="entry name" value="Methyltransf_19"/>
    <property type="match status" value="1"/>
</dbReference>
<evidence type="ECO:0000313" key="2">
    <source>
        <dbReference type="EMBL" id="MFD1052450.1"/>
    </source>
</evidence>
<dbReference type="InterPro" id="IPR029063">
    <property type="entry name" value="SAM-dependent_MTases_sf"/>
</dbReference>
<feature type="region of interest" description="Disordered" evidence="1">
    <location>
        <begin position="88"/>
        <end position="124"/>
    </location>
</feature>
<name>A0ABW3MTA3_9PSEU</name>
<dbReference type="GO" id="GO:0032259">
    <property type="term" value="P:methylation"/>
    <property type="evidence" value="ECO:0007669"/>
    <property type="project" value="UniProtKB-KW"/>
</dbReference>
<keyword evidence="2" id="KW-0808">Transferase</keyword>
<evidence type="ECO:0000256" key="1">
    <source>
        <dbReference type="SAM" id="MobiDB-lite"/>
    </source>
</evidence>
<dbReference type="EMBL" id="JBHTIS010004429">
    <property type="protein sequence ID" value="MFD1052450.1"/>
    <property type="molecule type" value="Genomic_DNA"/>
</dbReference>
<organism evidence="2 3">
    <name type="scientific">Kibdelosporangium lantanae</name>
    <dbReference type="NCBI Taxonomy" id="1497396"/>
    <lineage>
        <taxon>Bacteria</taxon>
        <taxon>Bacillati</taxon>
        <taxon>Actinomycetota</taxon>
        <taxon>Actinomycetes</taxon>
        <taxon>Pseudonocardiales</taxon>
        <taxon>Pseudonocardiaceae</taxon>
        <taxon>Kibdelosporangium</taxon>
    </lineage>
</organism>
<dbReference type="GO" id="GO:0008168">
    <property type="term" value="F:methyltransferase activity"/>
    <property type="evidence" value="ECO:0007669"/>
    <property type="project" value="UniProtKB-KW"/>
</dbReference>
<comment type="caution">
    <text evidence="2">The sequence shown here is derived from an EMBL/GenBank/DDBJ whole genome shotgun (WGS) entry which is preliminary data.</text>
</comment>
<keyword evidence="2" id="KW-0489">Methyltransferase</keyword>